<organism evidence="1 2">
    <name type="scientific">Burkholderia semiarida</name>
    <dbReference type="NCBI Taxonomy" id="2843303"/>
    <lineage>
        <taxon>Bacteria</taxon>
        <taxon>Pseudomonadati</taxon>
        <taxon>Pseudomonadota</taxon>
        <taxon>Betaproteobacteria</taxon>
        <taxon>Burkholderiales</taxon>
        <taxon>Burkholderiaceae</taxon>
        <taxon>Burkholderia</taxon>
        <taxon>Burkholderia cepacia complex</taxon>
    </lineage>
</organism>
<dbReference type="Pfam" id="PF09613">
    <property type="entry name" value="HrpB1_HrpK"/>
    <property type="match status" value="1"/>
</dbReference>
<dbReference type="InterPro" id="IPR013394">
    <property type="entry name" value="T3SS_HrpB1/HrpK"/>
</dbReference>
<sequence>MRSPMAIGRKSLEKNMIEALSDNAIVTGMMHVLWAGAVLDTFSDVQDLLDAMAVLRPGSGEMREVLAWWHVRARAWGEALTELRRVERDGTLSSRGMALAAVCLYALGDASWRTYAYAAAYKSDDPMATRTAQALLAAPAIGRG</sequence>
<dbReference type="Proteomes" id="UP001609186">
    <property type="component" value="Unassembled WGS sequence"/>
</dbReference>
<name>A0ABW7L2L4_9BURK</name>
<accession>A0ABW7L2L4</accession>
<reference evidence="1 2" key="1">
    <citation type="submission" date="2024-10" db="EMBL/GenBank/DDBJ databases">
        <title>Burkholderia semiarida in Mexico.</title>
        <authorList>
            <person name="Estrada P."/>
        </authorList>
    </citation>
    <scope>NUCLEOTIDE SEQUENCE [LARGE SCALE GENOMIC DNA]</scope>
    <source>
        <strain evidence="1 2">CLM7-1</strain>
    </source>
</reference>
<keyword evidence="2" id="KW-1185">Reference proteome</keyword>
<protein>
    <submittedName>
        <fullName evidence="1">HrpB1 family type III secretion system apparatus protein</fullName>
    </submittedName>
</protein>
<dbReference type="RefSeq" id="WP_226224805.1">
    <property type="nucleotide sequence ID" value="NZ_JBIMPM010000014.1"/>
</dbReference>
<dbReference type="EMBL" id="JBIMPM010000014">
    <property type="protein sequence ID" value="MFH5252294.1"/>
    <property type="molecule type" value="Genomic_DNA"/>
</dbReference>
<comment type="caution">
    <text evidence="1">The sequence shown here is derived from an EMBL/GenBank/DDBJ whole genome shotgun (WGS) entry which is preliminary data.</text>
</comment>
<evidence type="ECO:0000313" key="2">
    <source>
        <dbReference type="Proteomes" id="UP001609186"/>
    </source>
</evidence>
<evidence type="ECO:0000313" key="1">
    <source>
        <dbReference type="EMBL" id="MFH5252294.1"/>
    </source>
</evidence>
<gene>
    <name evidence="1" type="ORF">ACGTRS_13785</name>
</gene>
<proteinExistence type="predicted"/>